<dbReference type="PANTHER" id="PTHR13589:SF6">
    <property type="entry name" value="CREB-REGULATED TRANSCRIPTION COACTIVATOR 2"/>
    <property type="match status" value="1"/>
</dbReference>
<dbReference type="Proteomes" id="UP000770717">
    <property type="component" value="Unassembled WGS sequence"/>
</dbReference>
<feature type="compositionally biased region" description="Low complexity" evidence="1">
    <location>
        <begin position="181"/>
        <end position="263"/>
    </location>
</feature>
<sequence>MAAPGASGPGSASNPRKFSEKIALQRQRQAEETAAFEEVMMDIGSTRFNVPAIEESQADGAHLLSPCDAKKLPAAAARPKSCEVPGINIYPSMEQSASIPPVNSVLNTGGSLPDLTNLHFPSPLPTPLDPDESGFSSLSGGSSTGNLTSTMTHLGISRVGMPPGFDSSGFPAAVQNSLSRQSLQSSLSNPNLQTSLSSASLQTSYSNPSLQSSLSSQSLPSSLSNQSLSPSASSHSLPSAYSTPSSPSSSSSSSFPPLVSASLNTSPRRRVPLSPLTLPMTGDSRRPLQKQFSPTMSPTLTSITQGVPLDTSKMPADPRMPPYHYSHPNLLHQLPGHESQHSEGPPSIHRGQQAFHQSQNPPPSVMLTHQPSQQAPQSMNQHCPLGLGEVSQKTLPQTSYKNNHGLMAGTQPYPQHSGGSFYQSPLGDYTLGNCNVVEGGRPGLSGSYFPGEYPPVQNSSQPLKKLNNCSRHDPIPNIILTAVDSPPGFSKEITSALSAVPGFEVDQSLGLDEDLNIEPLTLDGLNMLSDPYAPLTDPLVEDSFRSDRLQ</sequence>
<dbReference type="PANTHER" id="PTHR13589">
    <property type="entry name" value="CREB-REGULATED TRANSCRIPTION COACTIVATOR"/>
    <property type="match status" value="1"/>
</dbReference>
<dbReference type="GO" id="GO:0045944">
    <property type="term" value="P:positive regulation of transcription by RNA polymerase II"/>
    <property type="evidence" value="ECO:0007669"/>
    <property type="project" value="TreeGrafter"/>
</dbReference>
<feature type="compositionally biased region" description="Polar residues" evidence="1">
    <location>
        <begin position="290"/>
        <end position="305"/>
    </location>
</feature>
<evidence type="ECO:0000313" key="5">
    <source>
        <dbReference type="Proteomes" id="UP000770717"/>
    </source>
</evidence>
<dbReference type="Pfam" id="PF12886">
    <property type="entry name" value="TORC_C"/>
    <property type="match status" value="1"/>
</dbReference>
<reference evidence="4" key="1">
    <citation type="thesis" date="2020" institute="ProQuest LLC" country="789 East Eisenhower Parkway, Ann Arbor, MI, USA">
        <title>Comparative Genomics and Chromosome Evolution.</title>
        <authorList>
            <person name="Mudd A.B."/>
        </authorList>
    </citation>
    <scope>NUCLEOTIDE SEQUENCE</scope>
    <source>
        <strain evidence="4">HN-11 Male</strain>
        <tissue evidence="4">Kidney and liver</tissue>
    </source>
</reference>
<evidence type="ECO:0000313" key="4">
    <source>
        <dbReference type="EMBL" id="KAG9465436.1"/>
    </source>
</evidence>
<dbReference type="EMBL" id="WNTK01003059">
    <property type="protein sequence ID" value="KAG9465436.1"/>
    <property type="molecule type" value="Genomic_DNA"/>
</dbReference>
<dbReference type="Pfam" id="PF12885">
    <property type="entry name" value="TORC_M"/>
    <property type="match status" value="1"/>
</dbReference>
<evidence type="ECO:0000259" key="3">
    <source>
        <dbReference type="Pfam" id="PF12886"/>
    </source>
</evidence>
<feature type="compositionally biased region" description="Low complexity" evidence="1">
    <location>
        <begin position="1"/>
        <end position="15"/>
    </location>
</feature>
<dbReference type="GO" id="GO:0005634">
    <property type="term" value="C:nucleus"/>
    <property type="evidence" value="ECO:0007669"/>
    <property type="project" value="UniProtKB-SubCell"/>
</dbReference>
<comment type="caution">
    <text evidence="4">The sequence shown here is derived from an EMBL/GenBank/DDBJ whole genome shotgun (WGS) entry which is preliminary data.</text>
</comment>
<feature type="region of interest" description="Disordered" evidence="1">
    <location>
        <begin position="181"/>
        <end position="308"/>
    </location>
</feature>
<feature type="region of interest" description="Disordered" evidence="1">
    <location>
        <begin position="1"/>
        <end position="30"/>
    </location>
</feature>
<dbReference type="GO" id="GO:0051289">
    <property type="term" value="P:protein homotetramerization"/>
    <property type="evidence" value="ECO:0007669"/>
    <property type="project" value="InterPro"/>
</dbReference>
<evidence type="ECO:0000256" key="1">
    <source>
        <dbReference type="SAM" id="MobiDB-lite"/>
    </source>
</evidence>
<dbReference type="InterPro" id="IPR024786">
    <property type="entry name" value="TORC"/>
</dbReference>
<feature type="domain" description="Transducer of regulated CREB activity C-terminal" evidence="3">
    <location>
        <begin position="476"/>
        <end position="549"/>
    </location>
</feature>
<organism evidence="4 5">
    <name type="scientific">Eleutherodactylus coqui</name>
    <name type="common">Puerto Rican coqui</name>
    <dbReference type="NCBI Taxonomy" id="57060"/>
    <lineage>
        <taxon>Eukaryota</taxon>
        <taxon>Metazoa</taxon>
        <taxon>Chordata</taxon>
        <taxon>Craniata</taxon>
        <taxon>Vertebrata</taxon>
        <taxon>Euteleostomi</taxon>
        <taxon>Amphibia</taxon>
        <taxon>Batrachia</taxon>
        <taxon>Anura</taxon>
        <taxon>Neobatrachia</taxon>
        <taxon>Hyloidea</taxon>
        <taxon>Eleutherodactylidae</taxon>
        <taxon>Eleutherodactylinae</taxon>
        <taxon>Eleutherodactylus</taxon>
        <taxon>Eleutherodactylus</taxon>
    </lineage>
</organism>
<feature type="region of interest" description="Disordered" evidence="1">
    <location>
        <begin position="116"/>
        <end position="150"/>
    </location>
</feature>
<gene>
    <name evidence="4" type="ORF">GDO78_018360</name>
</gene>
<dbReference type="GO" id="GO:0005737">
    <property type="term" value="C:cytoplasm"/>
    <property type="evidence" value="ECO:0007669"/>
    <property type="project" value="UniProtKB-SubCell"/>
</dbReference>
<dbReference type="InterPro" id="IPR024784">
    <property type="entry name" value="TORC_M"/>
</dbReference>
<feature type="compositionally biased region" description="Low complexity" evidence="1">
    <location>
        <begin position="133"/>
        <end position="150"/>
    </location>
</feature>
<feature type="region of interest" description="Disordered" evidence="1">
    <location>
        <begin position="334"/>
        <end position="370"/>
    </location>
</feature>
<proteinExistence type="predicted"/>
<evidence type="ECO:0000259" key="2">
    <source>
        <dbReference type="Pfam" id="PF12885"/>
    </source>
</evidence>
<protein>
    <recommendedName>
        <fullName evidence="6">CREB regulated transcription coactivator 2</fullName>
    </recommendedName>
</protein>
<dbReference type="AlphaFoldDB" id="A0A8J6BDX9"/>
<dbReference type="GO" id="GO:0008140">
    <property type="term" value="F:cAMP response element binding protein binding"/>
    <property type="evidence" value="ECO:0007669"/>
    <property type="project" value="InterPro"/>
</dbReference>
<feature type="region of interest" description="Disordered" evidence="1">
    <location>
        <begin position="531"/>
        <end position="550"/>
    </location>
</feature>
<dbReference type="OrthoDB" id="9909097at2759"/>
<feature type="domain" description="Transducer of regulated CREB activity middle" evidence="2">
    <location>
        <begin position="45"/>
        <end position="157"/>
    </location>
</feature>
<evidence type="ECO:0008006" key="6">
    <source>
        <dbReference type="Google" id="ProtNLM"/>
    </source>
</evidence>
<dbReference type="InterPro" id="IPR024785">
    <property type="entry name" value="TORC_C"/>
</dbReference>
<keyword evidence="5" id="KW-1185">Reference proteome</keyword>
<accession>A0A8J6BDX9</accession>
<name>A0A8J6BDX9_ELECQ</name>